<name>A0A8C5TGK1_9PASS</name>
<evidence type="ECO:0000313" key="3">
    <source>
        <dbReference type="Proteomes" id="UP000694560"/>
    </source>
</evidence>
<dbReference type="AlphaFoldDB" id="A0A8C5TGK1"/>
<keyword evidence="1" id="KW-0812">Transmembrane</keyword>
<reference evidence="2" key="2">
    <citation type="submission" date="2025-09" db="UniProtKB">
        <authorList>
            <consortium name="Ensembl"/>
        </authorList>
    </citation>
    <scope>IDENTIFICATION</scope>
</reference>
<keyword evidence="1" id="KW-1133">Transmembrane helix</keyword>
<reference evidence="2" key="1">
    <citation type="submission" date="2025-08" db="UniProtKB">
        <authorList>
            <consortium name="Ensembl"/>
        </authorList>
    </citation>
    <scope>IDENTIFICATION</scope>
</reference>
<accession>A0A8C5TGK1</accession>
<keyword evidence="1" id="KW-0472">Membrane</keyword>
<protein>
    <submittedName>
        <fullName evidence="2">Uncharacterized protein</fullName>
    </submittedName>
</protein>
<sequence>VNTAWEPMGRHALSPWLMLREASLLLLYTIFYLYLSHLCKHSFLCVPGDVLTHSEKSEDSLNF</sequence>
<keyword evidence="3" id="KW-1185">Reference proteome</keyword>
<organism evidence="2 3">
    <name type="scientific">Malurus cyaneus samueli</name>
    <dbReference type="NCBI Taxonomy" id="2593467"/>
    <lineage>
        <taxon>Eukaryota</taxon>
        <taxon>Metazoa</taxon>
        <taxon>Chordata</taxon>
        <taxon>Craniata</taxon>
        <taxon>Vertebrata</taxon>
        <taxon>Euteleostomi</taxon>
        <taxon>Archelosauria</taxon>
        <taxon>Archosauria</taxon>
        <taxon>Dinosauria</taxon>
        <taxon>Saurischia</taxon>
        <taxon>Theropoda</taxon>
        <taxon>Coelurosauria</taxon>
        <taxon>Aves</taxon>
        <taxon>Neognathae</taxon>
        <taxon>Neoaves</taxon>
        <taxon>Telluraves</taxon>
        <taxon>Australaves</taxon>
        <taxon>Passeriformes</taxon>
        <taxon>Meliphagoidea</taxon>
        <taxon>Maluridae</taxon>
        <taxon>Malurus</taxon>
    </lineage>
</organism>
<dbReference type="Ensembl" id="ENSMCST00000006314.1">
    <property type="protein sequence ID" value="ENSMCSP00000006169.1"/>
    <property type="gene ID" value="ENSMCSG00000004481.1"/>
</dbReference>
<evidence type="ECO:0000313" key="2">
    <source>
        <dbReference type="Ensembl" id="ENSMCSP00000006169.1"/>
    </source>
</evidence>
<dbReference type="Proteomes" id="UP000694560">
    <property type="component" value="Unplaced"/>
</dbReference>
<feature type="transmembrane region" description="Helical" evidence="1">
    <location>
        <begin position="16"/>
        <end position="35"/>
    </location>
</feature>
<proteinExistence type="predicted"/>
<evidence type="ECO:0000256" key="1">
    <source>
        <dbReference type="SAM" id="Phobius"/>
    </source>
</evidence>